<dbReference type="FunFam" id="3.40.50.2000:FF:000009">
    <property type="entry name" value="Sterol 3-beta-glucosyltransferase UGT80A2"/>
    <property type="match status" value="1"/>
</dbReference>
<sequence length="922" mass="99847">MSQTPYYMRDPDAEALPPYTRSDGGDGGSDKDSKYMSVNGTNINYSEWKAIGKGLASAARVAPDGRIGVTLDLKESLPDLPEDHAYQVAEFGVDEGNWQSYPKMSIVIMIVGSRGDVQPFVALGKSLARDGHRVRIASHETFRGFVNDHGLEFFDVGGDPKELMSYMVKNPGLMPGMESLTNGDIGKKRKMMDGCWKACNSPDQKTGRPFIADAIISNPPAFAHVHCAEAMGIPLLLSFTMPWCATGAFPHPLVDISFSNAGERLTNYISYALADILTWQGMGDIVNKFRNRALGLPSLSVRSGPGLSERLRVPWTYCMSPALVPKPTDWSNHIDVVGFYFLDLATSYTPPDDLAAFLSAGPAPVYIGFGSVVVDDPAEMSRIIFEGTKRAGVRALVSAGWGGLGGVDVPSNIFILGNIPHDWLFSNGRVAAVVHHGGAGTTAIGLANGLPTVVVPFFGDQGFWGDMIHRAGAGPEPIPHKKLTADALTDALTFAVSAPAKTAAAEMGRQIASEDGVRAGADSFYRHLPLLNMRCDLCPDRLAIWWSTDLCMKLSSLAAQTLVDAHRIKMDSLDLHRPKEYESRKTYTDPLSGCAGGVFWTVLHHYAAVAQIFTSPMQGIVKTTTAIPQGVYKIVIGVHEGFANLPKLYGSQVRKPKQVKGFMSGVKEGGKGFFYGYYDGITGLVTEPLEGAKKEGFMGAVKGAGRSFVNATMKPAAGIVGVVGLPLQGMFRAMQSPHSERQERQQRATRQAEGIEAARASSPREREEILKRFGAMKAGTDERRRRITAMAEEQMREVEKEADAVERPVYDTDTNSLADVKSGAGMGSSRNLNAPATNEVDHDKAYEEDLAYALQLSQQQQQAHTGDTTKMELSGKASVVDEPTANADEEAFQRDMDLATRLSLAEQAGYERGMMHATSGQR</sequence>
<protein>
    <submittedName>
        <fullName evidence="5">Glycosyltransferase family 1 protein</fullName>
    </submittedName>
</protein>
<dbReference type="GO" id="GO:0016906">
    <property type="term" value="F:sterol 3-beta-glucosyltransferase activity"/>
    <property type="evidence" value="ECO:0007669"/>
    <property type="project" value="UniProtKB-ARBA"/>
</dbReference>
<evidence type="ECO:0000256" key="2">
    <source>
        <dbReference type="SAM" id="MobiDB-lite"/>
    </source>
</evidence>
<keyword evidence="1 5" id="KW-0808">Transferase</keyword>
<dbReference type="OrthoDB" id="5835829at2759"/>
<dbReference type="EMBL" id="VDMD01000127">
    <property type="protein sequence ID" value="TRM55506.1"/>
    <property type="molecule type" value="Genomic_DNA"/>
</dbReference>
<evidence type="ECO:0000256" key="1">
    <source>
        <dbReference type="ARBA" id="ARBA00022679"/>
    </source>
</evidence>
<dbReference type="STRING" id="97359.A0A550BSJ1"/>
<dbReference type="CDD" id="cd03784">
    <property type="entry name" value="GT1_Gtf-like"/>
    <property type="match status" value="1"/>
</dbReference>
<feature type="region of interest" description="Disordered" evidence="2">
    <location>
        <begin position="735"/>
        <end position="766"/>
    </location>
</feature>
<comment type="caution">
    <text evidence="5">The sequence shown here is derived from an EMBL/GenBank/DDBJ whole genome shotgun (WGS) entry which is preliminary data.</text>
</comment>
<dbReference type="PANTHER" id="PTHR48050:SF13">
    <property type="entry name" value="STEROL 3-BETA-GLUCOSYLTRANSFERASE UGT80A2"/>
    <property type="match status" value="1"/>
</dbReference>
<dbReference type="SUPFAM" id="SSF53756">
    <property type="entry name" value="UDP-Glycosyltransferase/glycogen phosphorylase"/>
    <property type="match status" value="1"/>
</dbReference>
<feature type="domain" description="Glycosyltransferase family 28 N-terminal" evidence="3">
    <location>
        <begin position="106"/>
        <end position="249"/>
    </location>
</feature>
<organism evidence="5 6">
    <name type="scientific">Schizophyllum amplum</name>
    <dbReference type="NCBI Taxonomy" id="97359"/>
    <lineage>
        <taxon>Eukaryota</taxon>
        <taxon>Fungi</taxon>
        <taxon>Dikarya</taxon>
        <taxon>Basidiomycota</taxon>
        <taxon>Agaricomycotina</taxon>
        <taxon>Agaricomycetes</taxon>
        <taxon>Agaricomycetidae</taxon>
        <taxon>Agaricales</taxon>
        <taxon>Schizophyllaceae</taxon>
        <taxon>Schizophyllum</taxon>
    </lineage>
</organism>
<proteinExistence type="predicted"/>
<dbReference type="Proteomes" id="UP000320762">
    <property type="component" value="Unassembled WGS sequence"/>
</dbReference>
<evidence type="ECO:0000313" key="5">
    <source>
        <dbReference type="EMBL" id="TRM55506.1"/>
    </source>
</evidence>
<dbReference type="InterPro" id="IPR004276">
    <property type="entry name" value="GlycoTrans_28_N"/>
</dbReference>
<evidence type="ECO:0000313" key="6">
    <source>
        <dbReference type="Proteomes" id="UP000320762"/>
    </source>
</evidence>
<keyword evidence="6" id="KW-1185">Reference proteome</keyword>
<dbReference type="InterPro" id="IPR010610">
    <property type="entry name" value="EryCIII-like_C"/>
</dbReference>
<dbReference type="Pfam" id="PF06722">
    <property type="entry name" value="EryCIII-like_C"/>
    <property type="match status" value="1"/>
</dbReference>
<dbReference type="InterPro" id="IPR002213">
    <property type="entry name" value="UDP_glucos_trans"/>
</dbReference>
<feature type="domain" description="Erythromycin biosynthesis protein CIII-like C-terminal" evidence="4">
    <location>
        <begin position="408"/>
        <end position="508"/>
    </location>
</feature>
<dbReference type="Pfam" id="PF03033">
    <property type="entry name" value="Glyco_transf_28"/>
    <property type="match status" value="1"/>
</dbReference>
<feature type="region of interest" description="Disordered" evidence="2">
    <location>
        <begin position="1"/>
        <end position="35"/>
    </location>
</feature>
<dbReference type="AlphaFoldDB" id="A0A550BSJ1"/>
<reference evidence="5 6" key="1">
    <citation type="journal article" date="2019" name="New Phytol.">
        <title>Comparative genomics reveals unique wood-decay strategies and fruiting body development in the Schizophyllaceae.</title>
        <authorList>
            <person name="Almasi E."/>
            <person name="Sahu N."/>
            <person name="Krizsan K."/>
            <person name="Balint B."/>
            <person name="Kovacs G.M."/>
            <person name="Kiss B."/>
            <person name="Cseklye J."/>
            <person name="Drula E."/>
            <person name="Henrissat B."/>
            <person name="Nagy I."/>
            <person name="Chovatia M."/>
            <person name="Adam C."/>
            <person name="LaButti K."/>
            <person name="Lipzen A."/>
            <person name="Riley R."/>
            <person name="Grigoriev I.V."/>
            <person name="Nagy L.G."/>
        </authorList>
    </citation>
    <scope>NUCLEOTIDE SEQUENCE [LARGE SCALE GENOMIC DNA]</scope>
    <source>
        <strain evidence="5 6">NL-1724</strain>
    </source>
</reference>
<dbReference type="GO" id="GO:0005975">
    <property type="term" value="P:carbohydrate metabolic process"/>
    <property type="evidence" value="ECO:0007669"/>
    <property type="project" value="InterPro"/>
</dbReference>
<dbReference type="PANTHER" id="PTHR48050">
    <property type="entry name" value="STEROL 3-BETA-GLUCOSYLTRANSFERASE"/>
    <property type="match status" value="1"/>
</dbReference>
<evidence type="ECO:0000259" key="4">
    <source>
        <dbReference type="Pfam" id="PF06722"/>
    </source>
</evidence>
<dbReference type="Gene3D" id="3.40.50.2000">
    <property type="entry name" value="Glycogen Phosphorylase B"/>
    <property type="match status" value="2"/>
</dbReference>
<gene>
    <name evidence="5" type="ORF">BD626DRAFT_552290</name>
</gene>
<dbReference type="InterPro" id="IPR050426">
    <property type="entry name" value="Glycosyltransferase_28"/>
</dbReference>
<name>A0A550BSJ1_9AGAR</name>
<feature type="region of interest" description="Disordered" evidence="2">
    <location>
        <begin position="857"/>
        <end position="892"/>
    </location>
</feature>
<evidence type="ECO:0000259" key="3">
    <source>
        <dbReference type="Pfam" id="PF03033"/>
    </source>
</evidence>
<accession>A0A550BSJ1</accession>